<dbReference type="GO" id="GO:0000978">
    <property type="term" value="F:RNA polymerase II cis-regulatory region sequence-specific DNA binding"/>
    <property type="evidence" value="ECO:0007669"/>
    <property type="project" value="TreeGrafter"/>
</dbReference>
<feature type="region of interest" description="Disordered" evidence="9">
    <location>
        <begin position="83"/>
        <end position="121"/>
    </location>
</feature>
<keyword evidence="12" id="KW-1185">Reference proteome</keyword>
<evidence type="ECO:0000256" key="9">
    <source>
        <dbReference type="SAM" id="MobiDB-lite"/>
    </source>
</evidence>
<feature type="compositionally biased region" description="Polar residues" evidence="9">
    <location>
        <begin position="720"/>
        <end position="729"/>
    </location>
</feature>
<feature type="compositionally biased region" description="Low complexity" evidence="9">
    <location>
        <begin position="622"/>
        <end position="641"/>
    </location>
</feature>
<name>A0A026WV05_OOCBI</name>
<keyword evidence="4" id="KW-0677">Repeat</keyword>
<evidence type="ECO:0000256" key="6">
    <source>
        <dbReference type="ARBA" id="ARBA00022833"/>
    </source>
</evidence>
<dbReference type="GO" id="GO:0000981">
    <property type="term" value="F:DNA-binding transcription factor activity, RNA polymerase II-specific"/>
    <property type="evidence" value="ECO:0007669"/>
    <property type="project" value="TreeGrafter"/>
</dbReference>
<dbReference type="GO" id="GO:0045596">
    <property type="term" value="P:negative regulation of cell differentiation"/>
    <property type="evidence" value="ECO:0007669"/>
    <property type="project" value="UniProtKB-ARBA"/>
</dbReference>
<evidence type="ECO:0000256" key="5">
    <source>
        <dbReference type="ARBA" id="ARBA00022771"/>
    </source>
</evidence>
<evidence type="ECO:0000313" key="11">
    <source>
        <dbReference type="EMBL" id="EZA59847.1"/>
    </source>
</evidence>
<feature type="compositionally biased region" description="Low complexity" evidence="9">
    <location>
        <begin position="701"/>
        <end position="719"/>
    </location>
</feature>
<feature type="compositionally biased region" description="Low complexity" evidence="9">
    <location>
        <begin position="95"/>
        <end position="110"/>
    </location>
</feature>
<comment type="subcellular location">
    <subcellularLocation>
        <location evidence="1">Nucleus</location>
    </subcellularLocation>
</comment>
<dbReference type="Proteomes" id="UP000053097">
    <property type="component" value="Unassembled WGS sequence"/>
</dbReference>
<dbReference type="STRING" id="2015173.A0A026WV05"/>
<keyword evidence="5 8" id="KW-0863">Zinc-finger</keyword>
<evidence type="ECO:0000256" key="2">
    <source>
        <dbReference type="ARBA" id="ARBA00006991"/>
    </source>
</evidence>
<feature type="compositionally biased region" description="Basic and acidic residues" evidence="9">
    <location>
        <begin position="210"/>
        <end position="226"/>
    </location>
</feature>
<evidence type="ECO:0000256" key="1">
    <source>
        <dbReference type="ARBA" id="ARBA00004123"/>
    </source>
</evidence>
<feature type="compositionally biased region" description="Basic and acidic residues" evidence="9">
    <location>
        <begin position="83"/>
        <end position="94"/>
    </location>
</feature>
<dbReference type="PANTHER" id="PTHR10032:SF271">
    <property type="entry name" value="RH12261P-RELATED"/>
    <property type="match status" value="1"/>
</dbReference>
<evidence type="ECO:0000313" key="12">
    <source>
        <dbReference type="Proteomes" id="UP000053097"/>
    </source>
</evidence>
<feature type="compositionally biased region" description="Pro residues" evidence="9">
    <location>
        <begin position="181"/>
        <end position="191"/>
    </location>
</feature>
<dbReference type="OMA" id="CALMEHA"/>
<feature type="region of interest" description="Disordered" evidence="9">
    <location>
        <begin position="701"/>
        <end position="735"/>
    </location>
</feature>
<dbReference type="EMBL" id="KK107087">
    <property type="protein sequence ID" value="EZA59847.1"/>
    <property type="molecule type" value="Genomic_DNA"/>
</dbReference>
<feature type="region of interest" description="Disordered" evidence="9">
    <location>
        <begin position="622"/>
        <end position="677"/>
    </location>
</feature>
<accession>A0A026WV05</accession>
<keyword evidence="6" id="KW-0862">Zinc</keyword>
<dbReference type="InterPro" id="IPR036236">
    <property type="entry name" value="Znf_C2H2_sf"/>
</dbReference>
<evidence type="ECO:0000256" key="8">
    <source>
        <dbReference type="PROSITE-ProRule" id="PRU00042"/>
    </source>
</evidence>
<dbReference type="SUPFAM" id="SSF57667">
    <property type="entry name" value="beta-beta-alpha zinc fingers"/>
    <property type="match status" value="2"/>
</dbReference>
<dbReference type="PROSITE" id="PS50157">
    <property type="entry name" value="ZINC_FINGER_C2H2_2"/>
    <property type="match status" value="3"/>
</dbReference>
<keyword evidence="7" id="KW-0539">Nucleus</keyword>
<feature type="region of interest" description="Disordered" evidence="9">
    <location>
        <begin position="151"/>
        <end position="261"/>
    </location>
</feature>
<dbReference type="PROSITE" id="PS00028">
    <property type="entry name" value="ZINC_FINGER_C2H2_1"/>
    <property type="match status" value="3"/>
</dbReference>
<feature type="domain" description="C2H2-type" evidence="10">
    <location>
        <begin position="853"/>
        <end position="880"/>
    </location>
</feature>
<evidence type="ECO:0000259" key="10">
    <source>
        <dbReference type="PROSITE" id="PS50157"/>
    </source>
</evidence>
<dbReference type="GO" id="GO:0008270">
    <property type="term" value="F:zinc ion binding"/>
    <property type="evidence" value="ECO:0007669"/>
    <property type="project" value="UniProtKB-KW"/>
</dbReference>
<dbReference type="InterPro" id="IPR013087">
    <property type="entry name" value="Znf_C2H2_type"/>
</dbReference>
<feature type="compositionally biased region" description="Basic and acidic residues" evidence="9">
    <location>
        <begin position="242"/>
        <end position="255"/>
    </location>
</feature>
<proteinExistence type="inferred from homology"/>
<feature type="compositionally biased region" description="Basic and acidic residues" evidence="9">
    <location>
        <begin position="805"/>
        <end position="823"/>
    </location>
</feature>
<dbReference type="InterPro" id="IPR027756">
    <property type="entry name" value="Ovo-like"/>
</dbReference>
<dbReference type="SMART" id="SM00355">
    <property type="entry name" value="ZnF_C2H2"/>
    <property type="match status" value="4"/>
</dbReference>
<feature type="region of interest" description="Disordered" evidence="9">
    <location>
        <begin position="531"/>
        <end position="570"/>
    </location>
</feature>
<sequence length="998" mass="107853">MSDHVAQFLDRGLAQQKRIGDRARDAEIVLQQPSEVGARVRREPDVYEVPGSRPHSFAGKILLQVLPRPARCGRCIVGSRCSLHRDKPDDDRATSPESLSSSSPTHSPLLKNLPVTPKNATINTRPRRFFSSILNGESYGSRLHVLTRAERKDYSSPPIASDDPPKVLSKTESEKVILPRPETPPKAPHVEPPTRVSVIQRVPPQSQSTSRKEESKSKVEIEKVDEVQDPGPVQEQPIDYAVPKRKEEDDEKGRDGASVSRNIGNSIARSLLAVKLSGSQVVQAASRHSDGSSGGSGNAGSGSSASSNNGGGGGAMINGCSSGAMIGCGGGGGGGAVGGGAGAGGMPPGGNGGRGNYGPSSPPTGSLPPFYESLKGGNNLANFANQYNSAQGNGYLTPLTAVGIECDTGQQDVNSQHAQYNAQEGKQYSLLQNVCANVCASYGLTFKEEEEELAAYKIQTNDLLSGQYGPYDVTDAGMMVDMVTGAVMDPLQFTAATLTFNSPPDHTALLESLSDAADLLLPRLQTEDGGSDLLEESLHSPASTGSSGTGQDSGQMTTPVEPSVDPFPEHSIALTRGFDTRHYTTPQHFNASKLSGLSYAAGESSYQSLQKERPELALHVNQNHQHQQNQQLQIQVQLQQHQQKHQTAASPHQQQQQSQQQQQQQQHQQGLLSPGLSFAGNGDRYTLTLLFWDLEGLELDSGSSVGGSLPSPGTTSCSLDGTSSGTSPSCALADSHAHSPVVSPTVVNAAQSSGGAVSEPHISQRVSVLQQRLGLPSDCQIEFVNGGHGIKNPLAVEGQRQAATNRDEERVSRTPPSKEDDPSRFSCRVCSKNFSLQRLLNRHMKCHSDVKRYLCTFCGKGFNDTFDLKRHTRTHTGVRPYKCYLCEKSFTQRCSLESHGQKVHGVQHQYAYKERRAKMYVCEECGHTTHEPEVHYIHLKEQHPYSPALLKFYDKRHFKFTNSNFANMLLQSGLLQRDSRNTDSCGLAERREAVLEEQ</sequence>
<dbReference type="GO" id="GO:0009913">
    <property type="term" value="P:epidermal cell differentiation"/>
    <property type="evidence" value="ECO:0007669"/>
    <property type="project" value="TreeGrafter"/>
</dbReference>
<feature type="region of interest" description="Disordered" evidence="9">
    <location>
        <begin position="283"/>
        <end position="310"/>
    </location>
</feature>
<dbReference type="AlphaFoldDB" id="A0A026WV05"/>
<dbReference type="Pfam" id="PF00096">
    <property type="entry name" value="zf-C2H2"/>
    <property type="match status" value="1"/>
</dbReference>
<dbReference type="FunFam" id="3.30.160.60:FF:000452">
    <property type="entry name" value="Transcription factor Ovo-like 2"/>
    <property type="match status" value="1"/>
</dbReference>
<comment type="similarity">
    <text evidence="2">Belongs to the krueppel C2H2-type zinc-finger protein family.</text>
</comment>
<protein>
    <submittedName>
        <fullName evidence="11">Protein ovo</fullName>
    </submittedName>
</protein>
<feature type="region of interest" description="Disordered" evidence="9">
    <location>
        <begin position="798"/>
        <end position="823"/>
    </location>
</feature>
<dbReference type="GO" id="GO:0045892">
    <property type="term" value="P:negative regulation of DNA-templated transcription"/>
    <property type="evidence" value="ECO:0007669"/>
    <property type="project" value="UniProtKB-ARBA"/>
</dbReference>
<dbReference type="PANTHER" id="PTHR10032">
    <property type="entry name" value="ZINC FINGER PROTEIN WITH KRAB AND SCAN DOMAINS"/>
    <property type="match status" value="1"/>
</dbReference>
<gene>
    <name evidence="11" type="ORF">X777_16049</name>
</gene>
<dbReference type="GO" id="GO:0009968">
    <property type="term" value="P:negative regulation of signal transduction"/>
    <property type="evidence" value="ECO:0007669"/>
    <property type="project" value="UniProtKB-ARBA"/>
</dbReference>
<feature type="compositionally biased region" description="Basic and acidic residues" evidence="9">
    <location>
        <begin position="163"/>
        <end position="177"/>
    </location>
</feature>
<evidence type="ECO:0000256" key="7">
    <source>
        <dbReference type="ARBA" id="ARBA00023242"/>
    </source>
</evidence>
<keyword evidence="3" id="KW-0479">Metal-binding</keyword>
<feature type="compositionally biased region" description="Low complexity" evidence="9">
    <location>
        <begin position="543"/>
        <end position="558"/>
    </location>
</feature>
<dbReference type="FunFam" id="3.30.160.60:FF:001250">
    <property type="entry name" value="putative transcription factor ovo-like protein 3"/>
    <property type="match status" value="1"/>
</dbReference>
<feature type="domain" description="C2H2-type" evidence="10">
    <location>
        <begin position="881"/>
        <end position="909"/>
    </location>
</feature>
<evidence type="ECO:0000256" key="3">
    <source>
        <dbReference type="ARBA" id="ARBA00022723"/>
    </source>
</evidence>
<evidence type="ECO:0000256" key="4">
    <source>
        <dbReference type="ARBA" id="ARBA00022737"/>
    </source>
</evidence>
<feature type="domain" description="C2H2-type" evidence="10">
    <location>
        <begin position="825"/>
        <end position="852"/>
    </location>
</feature>
<feature type="compositionally biased region" description="Low complexity" evidence="9">
    <location>
        <begin position="652"/>
        <end position="669"/>
    </location>
</feature>
<reference evidence="11 12" key="1">
    <citation type="journal article" date="2014" name="Curr. Biol.">
        <title>The genome of the clonal raider ant Cerapachys biroi.</title>
        <authorList>
            <person name="Oxley P.R."/>
            <person name="Ji L."/>
            <person name="Fetter-Pruneda I."/>
            <person name="McKenzie S.K."/>
            <person name="Li C."/>
            <person name="Hu H."/>
            <person name="Zhang G."/>
            <person name="Kronauer D.J."/>
        </authorList>
    </citation>
    <scope>NUCLEOTIDE SEQUENCE [LARGE SCALE GENOMIC DNA]</scope>
</reference>
<dbReference type="OrthoDB" id="6508643at2759"/>
<dbReference type="Gene3D" id="3.30.160.60">
    <property type="entry name" value="Classic Zinc Finger"/>
    <property type="match status" value="2"/>
</dbReference>
<dbReference type="GO" id="GO:0005634">
    <property type="term" value="C:nucleus"/>
    <property type="evidence" value="ECO:0007669"/>
    <property type="project" value="UniProtKB-SubCell"/>
</dbReference>
<dbReference type="GO" id="GO:0051241">
    <property type="term" value="P:negative regulation of multicellular organismal process"/>
    <property type="evidence" value="ECO:0007669"/>
    <property type="project" value="UniProtKB-ARBA"/>
</dbReference>
<organism evidence="11 12">
    <name type="scientific">Ooceraea biroi</name>
    <name type="common">Clonal raider ant</name>
    <name type="synonym">Cerapachys biroi</name>
    <dbReference type="NCBI Taxonomy" id="2015173"/>
    <lineage>
        <taxon>Eukaryota</taxon>
        <taxon>Metazoa</taxon>
        <taxon>Ecdysozoa</taxon>
        <taxon>Arthropoda</taxon>
        <taxon>Hexapoda</taxon>
        <taxon>Insecta</taxon>
        <taxon>Pterygota</taxon>
        <taxon>Neoptera</taxon>
        <taxon>Endopterygota</taxon>
        <taxon>Hymenoptera</taxon>
        <taxon>Apocrita</taxon>
        <taxon>Aculeata</taxon>
        <taxon>Formicoidea</taxon>
        <taxon>Formicidae</taxon>
        <taxon>Dorylinae</taxon>
        <taxon>Ooceraea</taxon>
    </lineage>
</organism>